<evidence type="ECO:0000256" key="2">
    <source>
        <dbReference type="SAM" id="Phobius"/>
    </source>
</evidence>
<accession>A0ABQ9JDF2</accession>
<evidence type="ECO:0000313" key="4">
    <source>
        <dbReference type="Proteomes" id="UP001162164"/>
    </source>
</evidence>
<dbReference type="EMBL" id="JAPWTJ010000710">
    <property type="protein sequence ID" value="KAJ8976221.1"/>
    <property type="molecule type" value="Genomic_DNA"/>
</dbReference>
<organism evidence="3 4">
    <name type="scientific">Molorchus minor</name>
    <dbReference type="NCBI Taxonomy" id="1323400"/>
    <lineage>
        <taxon>Eukaryota</taxon>
        <taxon>Metazoa</taxon>
        <taxon>Ecdysozoa</taxon>
        <taxon>Arthropoda</taxon>
        <taxon>Hexapoda</taxon>
        <taxon>Insecta</taxon>
        <taxon>Pterygota</taxon>
        <taxon>Neoptera</taxon>
        <taxon>Endopterygota</taxon>
        <taxon>Coleoptera</taxon>
        <taxon>Polyphaga</taxon>
        <taxon>Cucujiformia</taxon>
        <taxon>Chrysomeloidea</taxon>
        <taxon>Cerambycidae</taxon>
        <taxon>Lamiinae</taxon>
        <taxon>Monochamini</taxon>
        <taxon>Molorchus</taxon>
    </lineage>
</organism>
<keyword evidence="2" id="KW-0812">Transmembrane</keyword>
<feature type="transmembrane region" description="Helical" evidence="2">
    <location>
        <begin position="135"/>
        <end position="151"/>
    </location>
</feature>
<feature type="compositionally biased region" description="Polar residues" evidence="1">
    <location>
        <begin position="537"/>
        <end position="548"/>
    </location>
</feature>
<dbReference type="PANTHER" id="PTHR22168">
    <property type="entry name" value="TMEM26 PROTEIN"/>
    <property type="match status" value="1"/>
</dbReference>
<dbReference type="Proteomes" id="UP001162164">
    <property type="component" value="Unassembled WGS sequence"/>
</dbReference>
<keyword evidence="2" id="KW-0472">Membrane</keyword>
<feature type="compositionally biased region" description="Basic residues" evidence="1">
    <location>
        <begin position="395"/>
        <end position="409"/>
    </location>
</feature>
<proteinExistence type="predicted"/>
<keyword evidence="2" id="KW-1133">Transmembrane helix</keyword>
<evidence type="ECO:0000256" key="1">
    <source>
        <dbReference type="SAM" id="MobiDB-lite"/>
    </source>
</evidence>
<evidence type="ECO:0000313" key="3">
    <source>
        <dbReference type="EMBL" id="KAJ8976221.1"/>
    </source>
</evidence>
<feature type="compositionally biased region" description="Basic and acidic residues" evidence="1">
    <location>
        <begin position="489"/>
        <end position="503"/>
    </location>
</feature>
<keyword evidence="4" id="KW-1185">Reference proteome</keyword>
<feature type="transmembrane region" description="Helical" evidence="2">
    <location>
        <begin position="7"/>
        <end position="27"/>
    </location>
</feature>
<dbReference type="PANTHER" id="PTHR22168:SF8">
    <property type="entry name" value="TRANSMEMBRANE PROTEIN 26"/>
    <property type="match status" value="1"/>
</dbReference>
<name>A0ABQ9JDF2_9CUCU</name>
<reference evidence="3" key="1">
    <citation type="journal article" date="2023" name="Insect Mol. Biol.">
        <title>Genome sequencing provides insights into the evolution of gene families encoding plant cell wall-degrading enzymes in longhorned beetles.</title>
        <authorList>
            <person name="Shin N.R."/>
            <person name="Okamura Y."/>
            <person name="Kirsch R."/>
            <person name="Pauchet Y."/>
        </authorList>
    </citation>
    <scope>NUCLEOTIDE SEQUENCE</scope>
    <source>
        <strain evidence="3">MMC_N1</strain>
    </source>
</reference>
<feature type="transmembrane region" description="Helical" evidence="2">
    <location>
        <begin position="196"/>
        <end position="216"/>
    </location>
</feature>
<feature type="transmembrane region" description="Helical" evidence="2">
    <location>
        <begin position="75"/>
        <end position="99"/>
    </location>
</feature>
<evidence type="ECO:0008006" key="5">
    <source>
        <dbReference type="Google" id="ProtNLM"/>
    </source>
</evidence>
<comment type="caution">
    <text evidence="3">The sequence shown here is derived from an EMBL/GenBank/DDBJ whole genome shotgun (WGS) entry which is preliminary data.</text>
</comment>
<feature type="transmembrane region" description="Helical" evidence="2">
    <location>
        <begin position="33"/>
        <end position="54"/>
    </location>
</feature>
<feature type="region of interest" description="Disordered" evidence="1">
    <location>
        <begin position="386"/>
        <end position="548"/>
    </location>
</feature>
<dbReference type="InterPro" id="IPR019169">
    <property type="entry name" value="Transmembrane_26"/>
</dbReference>
<protein>
    <recommendedName>
        <fullName evidence="5">Transmembrane protein 26</fullName>
    </recommendedName>
</protein>
<feature type="compositionally biased region" description="Acidic residues" evidence="1">
    <location>
        <begin position="504"/>
        <end position="515"/>
    </location>
</feature>
<feature type="compositionally biased region" description="Polar residues" evidence="1">
    <location>
        <begin position="444"/>
        <end position="460"/>
    </location>
</feature>
<dbReference type="Pfam" id="PF09772">
    <property type="entry name" value="Tmem26"/>
    <property type="match status" value="2"/>
</dbReference>
<sequence>MMATIKAIITRLVFAAHGFIGIWQVTIFKKNPLYWYLTSPILLLFFEGIFTLTIKQNQEWKWYPTCKLLTMRIKVLVNFAQDTPITCLLKILFWTYLFLSGMWLLKDWNCKYCAGQTSTLPQGGVERSSSFAPPYFLYLASIVPAIWLLELDKVDRRLKAKEELPLNLTTGGQLKDLHNLIGVQIKLPEISLSTETWITLIEQFLMLILIIGRWMLPKGDLTRDQLSQLLLVYIGTAADIIEFFDSFKDDKIASEPVLVLLTLGIWSWSLMQFTVVLTATKSRKSRLTTTGSTIKRSESCCTIDVWGIALNITLQDAPFLAFRLLLITHFQIISYMNVFFTCKNTLVILLQIYRLYVVYSEHNKKQSKDDFELTNISIISRGDMYDSRRKENGNKRTKRSIVRRPRSSRRQSAVSEGSVENGVSDDDNVSRRSRKTKNSRKDTGYSTASSHASVRNSVQKSQSRRSTSSRESSIDPNASKKMLRQKQLKRTDRDTRGRRKLEDAFSEESESDVEEEVRKEKPKKGRNKEKSYEKETTVSMTTSDPSSD</sequence>
<gene>
    <name evidence="3" type="ORF">NQ317_008104</name>
</gene>
<feature type="transmembrane region" description="Helical" evidence="2">
    <location>
        <begin position="257"/>
        <end position="279"/>
    </location>
</feature>